<name>A0A1R3IFD3_COCAP</name>
<dbReference type="Gramene" id="OMO81280">
    <property type="protein sequence ID" value="OMO81280"/>
    <property type="gene ID" value="CCACVL1_12508"/>
</dbReference>
<accession>A0A1R3IFD3</accession>
<dbReference type="Proteomes" id="UP000188268">
    <property type="component" value="Unassembled WGS sequence"/>
</dbReference>
<comment type="caution">
    <text evidence="1">The sequence shown here is derived from an EMBL/GenBank/DDBJ whole genome shotgun (WGS) entry which is preliminary data.</text>
</comment>
<dbReference type="EMBL" id="AWWV01010199">
    <property type="protein sequence ID" value="OMO81280.1"/>
    <property type="molecule type" value="Genomic_DNA"/>
</dbReference>
<evidence type="ECO:0000313" key="2">
    <source>
        <dbReference type="Proteomes" id="UP000188268"/>
    </source>
</evidence>
<evidence type="ECO:0000313" key="1">
    <source>
        <dbReference type="EMBL" id="OMO81280.1"/>
    </source>
</evidence>
<protein>
    <submittedName>
        <fullName evidence="1">Uncharacterized protein</fullName>
    </submittedName>
</protein>
<dbReference type="AlphaFoldDB" id="A0A1R3IFD3"/>
<keyword evidence="2" id="KW-1185">Reference proteome</keyword>
<reference evidence="1 2" key="1">
    <citation type="submission" date="2013-09" db="EMBL/GenBank/DDBJ databases">
        <title>Corchorus capsularis genome sequencing.</title>
        <authorList>
            <person name="Alam M."/>
            <person name="Haque M.S."/>
            <person name="Islam M.S."/>
            <person name="Emdad E.M."/>
            <person name="Islam M.M."/>
            <person name="Ahmed B."/>
            <person name="Halim A."/>
            <person name="Hossen Q.M.M."/>
            <person name="Hossain M.Z."/>
            <person name="Ahmed R."/>
            <person name="Khan M.M."/>
            <person name="Islam R."/>
            <person name="Rashid M.M."/>
            <person name="Khan S.A."/>
            <person name="Rahman M.S."/>
            <person name="Alam M."/>
        </authorList>
    </citation>
    <scope>NUCLEOTIDE SEQUENCE [LARGE SCALE GENOMIC DNA]</scope>
    <source>
        <strain evidence="2">cv. CVL-1</strain>
        <tissue evidence="1">Whole seedling</tissue>
    </source>
</reference>
<sequence>MGGFGGVCKEGLKKGGYEEEKEKWGLKLKAMPWKRAFEIPLVGRWCAVPARAD</sequence>
<organism evidence="1 2">
    <name type="scientific">Corchorus capsularis</name>
    <name type="common">Jute</name>
    <dbReference type="NCBI Taxonomy" id="210143"/>
    <lineage>
        <taxon>Eukaryota</taxon>
        <taxon>Viridiplantae</taxon>
        <taxon>Streptophyta</taxon>
        <taxon>Embryophyta</taxon>
        <taxon>Tracheophyta</taxon>
        <taxon>Spermatophyta</taxon>
        <taxon>Magnoliopsida</taxon>
        <taxon>eudicotyledons</taxon>
        <taxon>Gunneridae</taxon>
        <taxon>Pentapetalae</taxon>
        <taxon>rosids</taxon>
        <taxon>malvids</taxon>
        <taxon>Malvales</taxon>
        <taxon>Malvaceae</taxon>
        <taxon>Grewioideae</taxon>
        <taxon>Apeibeae</taxon>
        <taxon>Corchorus</taxon>
    </lineage>
</organism>
<proteinExistence type="predicted"/>
<gene>
    <name evidence="1" type="ORF">CCACVL1_12508</name>
</gene>